<evidence type="ECO:0000313" key="1">
    <source>
        <dbReference type="EMBL" id="KAK3077576.1"/>
    </source>
</evidence>
<protein>
    <submittedName>
        <fullName evidence="1">Uncharacterized protein</fullName>
    </submittedName>
</protein>
<comment type="caution">
    <text evidence="1">The sequence shown here is derived from an EMBL/GenBank/DDBJ whole genome shotgun (WGS) entry which is preliminary data.</text>
</comment>
<gene>
    <name evidence="1" type="ORF">LTS18_009871</name>
</gene>
<feature type="non-terminal residue" evidence="1">
    <location>
        <position position="398"/>
    </location>
</feature>
<dbReference type="Proteomes" id="UP001186974">
    <property type="component" value="Unassembled WGS sequence"/>
</dbReference>
<evidence type="ECO:0000313" key="2">
    <source>
        <dbReference type="Proteomes" id="UP001186974"/>
    </source>
</evidence>
<name>A0ACC3DLW0_9PEZI</name>
<keyword evidence="2" id="KW-1185">Reference proteome</keyword>
<dbReference type="EMBL" id="JAWDJW010002712">
    <property type="protein sequence ID" value="KAK3077576.1"/>
    <property type="molecule type" value="Genomic_DNA"/>
</dbReference>
<feature type="non-terminal residue" evidence="1">
    <location>
        <position position="1"/>
    </location>
</feature>
<reference evidence="1" key="1">
    <citation type="submission" date="2024-09" db="EMBL/GenBank/DDBJ databases">
        <title>Black Yeasts Isolated from many extreme environments.</title>
        <authorList>
            <person name="Coleine C."/>
            <person name="Stajich J.E."/>
            <person name="Selbmann L."/>
        </authorList>
    </citation>
    <scope>NUCLEOTIDE SEQUENCE</scope>
    <source>
        <strain evidence="1">CCFEE 5737</strain>
    </source>
</reference>
<organism evidence="1 2">
    <name type="scientific">Coniosporium uncinatum</name>
    <dbReference type="NCBI Taxonomy" id="93489"/>
    <lineage>
        <taxon>Eukaryota</taxon>
        <taxon>Fungi</taxon>
        <taxon>Dikarya</taxon>
        <taxon>Ascomycota</taxon>
        <taxon>Pezizomycotina</taxon>
        <taxon>Dothideomycetes</taxon>
        <taxon>Dothideomycetes incertae sedis</taxon>
        <taxon>Coniosporium</taxon>
    </lineage>
</organism>
<proteinExistence type="predicted"/>
<sequence length="398" mass="44648">TTNRSERPTRSIHASRNGLLAAAITAYSSHHHLIFRPEDVWFAILTQLSFFVNAHPSACRNFFFVQHDGVKKVKATWNGPLTTLPVERVIHSLSATVDANLRVQKDVDNPHGTKDSSRRRRRWRWWTPDFSTTTPEDETVAAVILLGSAQKHFTYEIRTSCGLPSATFLGEQADYASILRDKVSLLDELAGSEPRLAAELERWTALLRTVVQNLVESFADSDDERVRRWWGRIVQRGGSGTPRITGWITAFAFWDEHGALLHEGAEEDDPGGWGVDWADYLDPEFDEEEEGKREEEEYAYVETSRILAGFVSVPVKIVDEWGGGGEGEGRMVAGSVGVEGLHGGEGLGKRGEKQGEMDTVRPVTGWWMYNVEKGEEGVVDGRRREIGAEELWKIQSVE</sequence>
<accession>A0ACC3DLW0</accession>